<dbReference type="InterPro" id="IPR029063">
    <property type="entry name" value="SAM-dependent_MTases_sf"/>
</dbReference>
<comment type="caution">
    <text evidence="1">The sequence shown here is derived from an EMBL/GenBank/DDBJ whole genome shotgun (WGS) entry which is preliminary data.</text>
</comment>
<accession>A0A1X2ITT6</accession>
<dbReference type="Proteomes" id="UP000193560">
    <property type="component" value="Unassembled WGS sequence"/>
</dbReference>
<evidence type="ECO:0000313" key="2">
    <source>
        <dbReference type="Proteomes" id="UP000193560"/>
    </source>
</evidence>
<organism evidence="1 2">
    <name type="scientific">Absidia repens</name>
    <dbReference type="NCBI Taxonomy" id="90262"/>
    <lineage>
        <taxon>Eukaryota</taxon>
        <taxon>Fungi</taxon>
        <taxon>Fungi incertae sedis</taxon>
        <taxon>Mucoromycota</taxon>
        <taxon>Mucoromycotina</taxon>
        <taxon>Mucoromycetes</taxon>
        <taxon>Mucorales</taxon>
        <taxon>Cunninghamellaceae</taxon>
        <taxon>Absidia</taxon>
    </lineage>
</organism>
<dbReference type="OrthoDB" id="407325at2759"/>
<sequence>MSLMDLLPKDMPNFRPYKVAPISPVDSLNNSLTKNTALHRLILQQPIQSHLQLEKWYRVNVDVVTEMGILLTPHKLEEEFQQGIRLTCSIYHHNANYQNDEAQLIVEVEPLMKDIWDADTAPVAPWPGFAPKSCHGGFKYRLSTAARSPQSFVPVALPCGHCYLMIQSTSHADSILPIVIGPVHFDQSFPPLLNHTWEKTFQTDSTCSKCAPIDHREDPVNHINIHRKITVKDGCHLLIKERWNCGTPGKLWDSAILMTSLFANAIYKHPDRFVNHRILDLSAGTGYTGIYIAKLYQNHPHPPTVILTDTKEALPLLYENQAINQVNVGINQLMWGKKKHARRVTSSTTKITKFKAFNLTKKTSCPLDIVIASDVLYNAKDMVSLIQTFLDICTYGKTVIYFGYKNRGLKEEELIQFFQQCRVHFHVKLIQPVAPTSQSDNLDSLLLPSQSIPYHSHIPLLIQSGACIYTMTKKEK</sequence>
<gene>
    <name evidence="1" type="ORF">BCR42DRAFT_389125</name>
</gene>
<keyword evidence="2" id="KW-1185">Reference proteome</keyword>
<dbReference type="PANTHER" id="PTHR14614:SF109">
    <property type="entry name" value="RIBOSOMAL LYSINE N-METHYLTRANSFERASE 5"/>
    <property type="match status" value="1"/>
</dbReference>
<dbReference type="EMBL" id="MCGE01000005">
    <property type="protein sequence ID" value="ORZ21373.1"/>
    <property type="molecule type" value="Genomic_DNA"/>
</dbReference>
<dbReference type="GO" id="GO:0008168">
    <property type="term" value="F:methyltransferase activity"/>
    <property type="evidence" value="ECO:0007669"/>
    <property type="project" value="UniProtKB-KW"/>
</dbReference>
<keyword evidence="1" id="KW-0808">Transferase</keyword>
<dbReference type="Pfam" id="PF10294">
    <property type="entry name" value="Methyltransf_16"/>
    <property type="match status" value="1"/>
</dbReference>
<dbReference type="Gene3D" id="3.40.50.150">
    <property type="entry name" value="Vaccinia Virus protein VP39"/>
    <property type="match status" value="1"/>
</dbReference>
<dbReference type="GO" id="GO:0005829">
    <property type="term" value="C:cytosol"/>
    <property type="evidence" value="ECO:0007669"/>
    <property type="project" value="TreeGrafter"/>
</dbReference>
<protein>
    <submittedName>
        <fullName evidence="1">Putative methyltransferase-domain-containing protein</fullName>
    </submittedName>
</protein>
<name>A0A1X2ITT6_9FUNG</name>
<dbReference type="STRING" id="90262.A0A1X2ITT6"/>
<reference evidence="1 2" key="1">
    <citation type="submission" date="2016-07" db="EMBL/GenBank/DDBJ databases">
        <title>Pervasive Adenine N6-methylation of Active Genes in Fungi.</title>
        <authorList>
            <consortium name="DOE Joint Genome Institute"/>
            <person name="Mondo S.J."/>
            <person name="Dannebaum R.O."/>
            <person name="Kuo R.C."/>
            <person name="Labutti K."/>
            <person name="Haridas S."/>
            <person name="Kuo A."/>
            <person name="Salamov A."/>
            <person name="Ahrendt S.R."/>
            <person name="Lipzen A."/>
            <person name="Sullivan W."/>
            <person name="Andreopoulos W.B."/>
            <person name="Clum A."/>
            <person name="Lindquist E."/>
            <person name="Daum C."/>
            <person name="Ramamoorthy G.K."/>
            <person name="Gryganskyi A."/>
            <person name="Culley D."/>
            <person name="Magnuson J.K."/>
            <person name="James T.Y."/>
            <person name="O'Malley M.A."/>
            <person name="Stajich J.E."/>
            <person name="Spatafora J.W."/>
            <person name="Visel A."/>
            <person name="Grigoriev I.V."/>
        </authorList>
    </citation>
    <scope>NUCLEOTIDE SEQUENCE [LARGE SCALE GENOMIC DNA]</scope>
    <source>
        <strain evidence="1 2">NRRL 1336</strain>
    </source>
</reference>
<dbReference type="GO" id="GO:0032259">
    <property type="term" value="P:methylation"/>
    <property type="evidence" value="ECO:0007669"/>
    <property type="project" value="UniProtKB-KW"/>
</dbReference>
<dbReference type="GO" id="GO:0032991">
    <property type="term" value="C:protein-containing complex"/>
    <property type="evidence" value="ECO:0007669"/>
    <property type="project" value="TreeGrafter"/>
</dbReference>
<evidence type="ECO:0000313" key="1">
    <source>
        <dbReference type="EMBL" id="ORZ21373.1"/>
    </source>
</evidence>
<dbReference type="InterPro" id="IPR019410">
    <property type="entry name" value="Methyltransf_16"/>
</dbReference>
<dbReference type="PANTHER" id="PTHR14614">
    <property type="entry name" value="HEPATOCELLULAR CARCINOMA-ASSOCIATED ANTIGEN"/>
    <property type="match status" value="1"/>
</dbReference>
<dbReference type="SUPFAM" id="SSF53335">
    <property type="entry name" value="S-adenosyl-L-methionine-dependent methyltransferases"/>
    <property type="match status" value="1"/>
</dbReference>
<keyword evidence="1" id="KW-0489">Methyltransferase</keyword>
<dbReference type="AlphaFoldDB" id="A0A1X2ITT6"/>
<proteinExistence type="predicted"/>